<reference evidence="1 2" key="1">
    <citation type="submission" date="2021-05" db="EMBL/GenBank/DDBJ databases">
        <title>A Polyphasic approach of four new species of the genus Ohtaekwangia: Ohtaekwangia histidinii sp. nov., Ohtaekwangia cretensis sp. nov., Ohtaekwangia indiensis sp. nov., Ohtaekwangia reichenbachii sp. nov. from diverse environment.</title>
        <authorList>
            <person name="Octaviana S."/>
        </authorList>
    </citation>
    <scope>NUCLEOTIDE SEQUENCE [LARGE SCALE GENOMIC DNA]</scope>
    <source>
        <strain evidence="1 2">PWU4</strain>
    </source>
</reference>
<evidence type="ECO:0000313" key="1">
    <source>
        <dbReference type="EMBL" id="MBT1696779.1"/>
    </source>
</evidence>
<evidence type="ECO:0000313" key="2">
    <source>
        <dbReference type="Proteomes" id="UP001319200"/>
    </source>
</evidence>
<comment type="caution">
    <text evidence="1">The sequence shown here is derived from an EMBL/GenBank/DDBJ whole genome shotgun (WGS) entry which is preliminary data.</text>
</comment>
<name>A0AAP2DMJ5_9BACT</name>
<accession>A0AAP2DMJ5</accession>
<proteinExistence type="predicted"/>
<dbReference type="AlphaFoldDB" id="A0AAP2DMJ5"/>
<gene>
    <name evidence="1" type="ORF">KK083_07835</name>
</gene>
<organism evidence="1 2">
    <name type="scientific">Chryseosolibacter histidini</name>
    <dbReference type="NCBI Taxonomy" id="2782349"/>
    <lineage>
        <taxon>Bacteria</taxon>
        <taxon>Pseudomonadati</taxon>
        <taxon>Bacteroidota</taxon>
        <taxon>Cytophagia</taxon>
        <taxon>Cytophagales</taxon>
        <taxon>Chryseotaleaceae</taxon>
        <taxon>Chryseosolibacter</taxon>
    </lineage>
</organism>
<dbReference type="EMBL" id="JAHESF010000006">
    <property type="protein sequence ID" value="MBT1696779.1"/>
    <property type="molecule type" value="Genomic_DNA"/>
</dbReference>
<keyword evidence="2" id="KW-1185">Reference proteome</keyword>
<dbReference type="Proteomes" id="UP001319200">
    <property type="component" value="Unassembled WGS sequence"/>
</dbReference>
<protein>
    <submittedName>
        <fullName evidence="1">Uncharacterized protein</fullName>
    </submittedName>
</protein>
<sequence>MENYRIYFEPGEEDDILEKLRRYNDIVIDNINTNSIGITIERDDAEVLYLKVMDRLDREVYSFRPHLRYSVDS</sequence>
<dbReference type="RefSeq" id="WP_254162216.1">
    <property type="nucleotide sequence ID" value="NZ_JAHESF010000006.1"/>
</dbReference>